<reference evidence="1" key="1">
    <citation type="submission" date="2013-08" db="EMBL/GenBank/DDBJ databases">
        <authorList>
            <person name="Mendez C."/>
            <person name="Richter M."/>
            <person name="Ferrer M."/>
            <person name="Sanchez J."/>
        </authorList>
    </citation>
    <scope>NUCLEOTIDE SEQUENCE</scope>
</reference>
<dbReference type="GO" id="GO:0004180">
    <property type="term" value="F:carboxypeptidase activity"/>
    <property type="evidence" value="ECO:0007669"/>
    <property type="project" value="UniProtKB-KW"/>
</dbReference>
<dbReference type="AlphaFoldDB" id="T0ZEX6"/>
<keyword evidence="1" id="KW-0645">Protease</keyword>
<sequence length="145" mass="16825">MSDAINGPLTDAYNWYVENVLHYQSKRHYVMLSDQALRLWNWKHQPAFFLPGGRPLGYPNVAPDLERAMVTNPHLQLLVNSGYFDMGTPFYATIYTMDHLGLPKALQSHVHLRFYYSGHVLYISRGSRHALEKNIDRFIRSATED</sequence>
<keyword evidence="1" id="KW-0121">Carboxypeptidase</keyword>
<dbReference type="EMBL" id="AUZZ01011089">
    <property type="protein sequence ID" value="EQD27424.1"/>
    <property type="molecule type" value="Genomic_DNA"/>
</dbReference>
<reference evidence="1" key="2">
    <citation type="journal article" date="2014" name="ISME J.">
        <title>Microbial stratification in low pH oxic and suboxic macroscopic growths along an acid mine drainage.</title>
        <authorList>
            <person name="Mendez-Garcia C."/>
            <person name="Mesa V."/>
            <person name="Sprenger R.R."/>
            <person name="Richter M."/>
            <person name="Diez M.S."/>
            <person name="Solano J."/>
            <person name="Bargiela R."/>
            <person name="Golyshina O.V."/>
            <person name="Manteca A."/>
            <person name="Ramos J.L."/>
            <person name="Gallego J.R."/>
            <person name="Llorente I."/>
            <person name="Martins Dos Santos V.A."/>
            <person name="Jensen O.N."/>
            <person name="Pelaez A.I."/>
            <person name="Sanchez J."/>
            <person name="Ferrer M."/>
        </authorList>
    </citation>
    <scope>NUCLEOTIDE SEQUENCE</scope>
</reference>
<evidence type="ECO:0000313" key="1">
    <source>
        <dbReference type="EMBL" id="EQD27424.1"/>
    </source>
</evidence>
<dbReference type="SUPFAM" id="SSF53474">
    <property type="entry name" value="alpha/beta-Hydrolases"/>
    <property type="match status" value="1"/>
</dbReference>
<dbReference type="InterPro" id="IPR029058">
    <property type="entry name" value="AB_hydrolase_fold"/>
</dbReference>
<gene>
    <name evidence="1" type="ORF">B2A_15242</name>
</gene>
<organism evidence="1">
    <name type="scientific">mine drainage metagenome</name>
    <dbReference type="NCBI Taxonomy" id="410659"/>
    <lineage>
        <taxon>unclassified sequences</taxon>
        <taxon>metagenomes</taxon>
        <taxon>ecological metagenomes</taxon>
    </lineage>
</organism>
<proteinExistence type="predicted"/>
<keyword evidence="1" id="KW-0378">Hydrolase</keyword>
<accession>T0ZEX6</accession>
<comment type="caution">
    <text evidence="1">The sequence shown here is derived from an EMBL/GenBank/DDBJ whole genome shotgun (WGS) entry which is preliminary data.</text>
</comment>
<name>T0ZEX6_9ZZZZ</name>
<protein>
    <submittedName>
        <fullName evidence="1">Peptidase S10 serine carboxypeptidase</fullName>
    </submittedName>
</protein>